<dbReference type="OrthoDB" id="2284405at2759"/>
<dbReference type="PANTHER" id="PTHR11945">
    <property type="entry name" value="MADS BOX PROTEIN"/>
    <property type="match status" value="1"/>
</dbReference>
<dbReference type="GO" id="GO:0005634">
    <property type="term" value="C:nucleus"/>
    <property type="evidence" value="ECO:0007669"/>
    <property type="project" value="UniProtKB-SubCell"/>
</dbReference>
<dbReference type="Pfam" id="PF00319">
    <property type="entry name" value="SRF-TF"/>
    <property type="match status" value="1"/>
</dbReference>
<evidence type="ECO:0000256" key="2">
    <source>
        <dbReference type="ARBA" id="ARBA00023015"/>
    </source>
</evidence>
<keyword evidence="9" id="KW-1185">Reference proteome</keyword>
<feature type="coiled-coil region" evidence="6">
    <location>
        <begin position="104"/>
        <end position="135"/>
    </location>
</feature>
<feature type="domain" description="MADS-box" evidence="7">
    <location>
        <begin position="14"/>
        <end position="75"/>
    </location>
</feature>
<dbReference type="GO" id="GO:0046983">
    <property type="term" value="F:protein dimerization activity"/>
    <property type="evidence" value="ECO:0007669"/>
    <property type="project" value="InterPro"/>
</dbReference>
<dbReference type="GO" id="GO:0000981">
    <property type="term" value="F:DNA-binding transcription factor activity, RNA polymerase II-specific"/>
    <property type="evidence" value="ECO:0007669"/>
    <property type="project" value="TreeGrafter"/>
</dbReference>
<dbReference type="EMBL" id="CM007371">
    <property type="protein sequence ID" value="OIW02494.1"/>
    <property type="molecule type" value="Genomic_DNA"/>
</dbReference>
<evidence type="ECO:0000256" key="5">
    <source>
        <dbReference type="ARBA" id="ARBA00023242"/>
    </source>
</evidence>
<dbReference type="PROSITE" id="PS50066">
    <property type="entry name" value="MADS_BOX_2"/>
    <property type="match status" value="1"/>
</dbReference>
<dbReference type="SMART" id="SM00432">
    <property type="entry name" value="MADS"/>
    <property type="match status" value="1"/>
</dbReference>
<keyword evidence="6" id="KW-0175">Coiled coil</keyword>
<name>A0A4P1R5U3_LUPAN</name>
<comment type="subcellular location">
    <subcellularLocation>
        <location evidence="1">Nucleus</location>
    </subcellularLocation>
</comment>
<dbReference type="KEGG" id="lang:109359659"/>
<evidence type="ECO:0000313" key="8">
    <source>
        <dbReference type="EMBL" id="OIW02494.1"/>
    </source>
</evidence>
<organism evidence="8 9">
    <name type="scientific">Lupinus angustifolius</name>
    <name type="common">Narrow-leaved blue lupine</name>
    <dbReference type="NCBI Taxonomy" id="3871"/>
    <lineage>
        <taxon>Eukaryota</taxon>
        <taxon>Viridiplantae</taxon>
        <taxon>Streptophyta</taxon>
        <taxon>Embryophyta</taxon>
        <taxon>Tracheophyta</taxon>
        <taxon>Spermatophyta</taxon>
        <taxon>Magnoliopsida</taxon>
        <taxon>eudicotyledons</taxon>
        <taxon>Gunneridae</taxon>
        <taxon>Pentapetalae</taxon>
        <taxon>rosids</taxon>
        <taxon>fabids</taxon>
        <taxon>Fabales</taxon>
        <taxon>Fabaceae</taxon>
        <taxon>Papilionoideae</taxon>
        <taxon>50 kb inversion clade</taxon>
        <taxon>genistoids sensu lato</taxon>
        <taxon>core genistoids</taxon>
        <taxon>Genisteae</taxon>
        <taxon>Lupinus</taxon>
    </lineage>
</organism>
<keyword evidence="4" id="KW-0804">Transcription</keyword>
<keyword evidence="3" id="KW-0238">DNA-binding</keyword>
<keyword evidence="2" id="KW-0805">Transcription regulation</keyword>
<dbReference type="PRINTS" id="PR00404">
    <property type="entry name" value="MADSDOMAIN"/>
</dbReference>
<evidence type="ECO:0000256" key="3">
    <source>
        <dbReference type="ARBA" id="ARBA00023125"/>
    </source>
</evidence>
<dbReference type="Gene3D" id="3.40.1810.10">
    <property type="entry name" value="Transcription factor, MADS-box"/>
    <property type="match status" value="1"/>
</dbReference>
<sequence length="237" mass="26993">MASSSKKNIATTTIQHNKRKIEKLEPNTNKFHVTFSKRKLGLFNKVTEISILCQAETALILSSQQGNLYACGYPGPDVVIRRFLTNGSPVQHSRTSKKEQQEFVETLRLEFEAAHNKLKEEKKRLDEIREAHNGRLDLTPWWNQDIEKMGLEDLEHFITSLETLKLNLVATAEAKKINPMSHMVMTNAIGPSPRFSNSSLMNGYFTGNHQAWNWMGSSSSSNLTVPKFQPGYYIRHS</sequence>
<dbReference type="InterPro" id="IPR036879">
    <property type="entry name" value="TF_MADSbox_sf"/>
</dbReference>
<protein>
    <recommendedName>
        <fullName evidence="7">MADS-box domain-containing protein</fullName>
    </recommendedName>
</protein>
<evidence type="ECO:0000256" key="6">
    <source>
        <dbReference type="SAM" id="Coils"/>
    </source>
</evidence>
<reference evidence="8 9" key="1">
    <citation type="journal article" date="2017" name="Plant Biotechnol. J.">
        <title>A comprehensive draft genome sequence for lupin (Lupinus angustifolius), an emerging health food: insights into plant-microbe interactions and legume evolution.</title>
        <authorList>
            <person name="Hane J.K."/>
            <person name="Ming Y."/>
            <person name="Kamphuis L.G."/>
            <person name="Nelson M.N."/>
            <person name="Garg G."/>
            <person name="Atkins C.A."/>
            <person name="Bayer P.E."/>
            <person name="Bravo A."/>
            <person name="Bringans S."/>
            <person name="Cannon S."/>
            <person name="Edwards D."/>
            <person name="Foley R."/>
            <person name="Gao L.L."/>
            <person name="Harrison M.J."/>
            <person name="Huang W."/>
            <person name="Hurgobin B."/>
            <person name="Li S."/>
            <person name="Liu C.W."/>
            <person name="McGrath A."/>
            <person name="Morahan G."/>
            <person name="Murray J."/>
            <person name="Weller J."/>
            <person name="Jian J."/>
            <person name="Singh K.B."/>
        </authorList>
    </citation>
    <scope>NUCLEOTIDE SEQUENCE [LARGE SCALE GENOMIC DNA]</scope>
    <source>
        <strain evidence="9">cv. Tanjil</strain>
        <tissue evidence="8">Whole plant</tissue>
    </source>
</reference>
<dbReference type="Proteomes" id="UP000188354">
    <property type="component" value="Chromosome LG11"/>
</dbReference>
<gene>
    <name evidence="8" type="ORF">TanjilG_05087</name>
</gene>
<dbReference type="PANTHER" id="PTHR11945:SF448">
    <property type="entry name" value="MADS-BOX TRANSCRIPTION FACTOR FAMILY PROTEIN"/>
    <property type="match status" value="1"/>
</dbReference>
<evidence type="ECO:0000256" key="1">
    <source>
        <dbReference type="ARBA" id="ARBA00004123"/>
    </source>
</evidence>
<evidence type="ECO:0000313" key="9">
    <source>
        <dbReference type="Proteomes" id="UP000188354"/>
    </source>
</evidence>
<evidence type="ECO:0000259" key="7">
    <source>
        <dbReference type="PROSITE" id="PS50066"/>
    </source>
</evidence>
<keyword evidence="5" id="KW-0539">Nucleus</keyword>
<dbReference type="GO" id="GO:0000978">
    <property type="term" value="F:RNA polymerase II cis-regulatory region sequence-specific DNA binding"/>
    <property type="evidence" value="ECO:0007669"/>
    <property type="project" value="TreeGrafter"/>
</dbReference>
<dbReference type="SUPFAM" id="SSF55455">
    <property type="entry name" value="SRF-like"/>
    <property type="match status" value="1"/>
</dbReference>
<dbReference type="Gramene" id="OIW02494">
    <property type="protein sequence ID" value="OIW02494"/>
    <property type="gene ID" value="TanjilG_05087"/>
</dbReference>
<dbReference type="InterPro" id="IPR002100">
    <property type="entry name" value="TF_MADSbox"/>
</dbReference>
<evidence type="ECO:0000256" key="4">
    <source>
        <dbReference type="ARBA" id="ARBA00023163"/>
    </source>
</evidence>
<proteinExistence type="predicted"/>
<dbReference type="AlphaFoldDB" id="A0A4P1R5U3"/>
<accession>A0A4P1R5U3</accession>